<dbReference type="Proteomes" id="UP000012589">
    <property type="component" value="Unassembled WGS sequence"/>
</dbReference>
<dbReference type="Gene3D" id="2.10.270.10">
    <property type="entry name" value="Cholin Binding"/>
    <property type="match status" value="1"/>
</dbReference>
<organism evidence="1 2">
    <name type="scientific">Eubacterium plexicaudatum ASF492</name>
    <dbReference type="NCBI Taxonomy" id="1235802"/>
    <lineage>
        <taxon>Bacteria</taxon>
        <taxon>Bacillati</taxon>
        <taxon>Bacillota</taxon>
        <taxon>Clostridia</taxon>
        <taxon>Eubacteriales</taxon>
        <taxon>Eubacteriaceae</taxon>
        <taxon>Eubacterium</taxon>
    </lineage>
</organism>
<dbReference type="STRING" id="1235802.C823_03617"/>
<dbReference type="AlphaFoldDB" id="N2A5H3"/>
<gene>
    <name evidence="1" type="ORF">C823_03617</name>
</gene>
<dbReference type="OrthoDB" id="1771689at2"/>
<dbReference type="EMBL" id="AQFT01000107">
    <property type="protein sequence ID" value="EMZ23446.1"/>
    <property type="molecule type" value="Genomic_DNA"/>
</dbReference>
<evidence type="ECO:0008006" key="3">
    <source>
        <dbReference type="Google" id="ProtNLM"/>
    </source>
</evidence>
<comment type="caution">
    <text evidence="1">The sequence shown here is derived from an EMBL/GenBank/DDBJ whole genome shotgun (WGS) entry which is preliminary data.</text>
</comment>
<name>N2A5H3_9FIRM</name>
<reference evidence="1 2" key="1">
    <citation type="journal article" date="2014" name="Genome Announc.">
        <title>Draft genome sequences of the altered schaedler flora, a defined bacterial community from gnotobiotic mice.</title>
        <authorList>
            <person name="Wannemuehler M.J."/>
            <person name="Overstreet A.M."/>
            <person name="Ward D.V."/>
            <person name="Phillips G.J."/>
        </authorList>
    </citation>
    <scope>NUCLEOTIDE SEQUENCE [LARGE SCALE GENOMIC DNA]</scope>
    <source>
        <strain evidence="1 2">ASF492</strain>
    </source>
</reference>
<dbReference type="PATRIC" id="fig|1235802.3.peg.3821"/>
<keyword evidence="2" id="KW-1185">Reference proteome</keyword>
<proteinExistence type="predicted"/>
<protein>
    <recommendedName>
        <fullName evidence="3">Cell wall binding repeat-containing protein</fullName>
    </recommendedName>
</protein>
<sequence length="234" mass="26355">MLNARKRISCALICAAIVGSVPHVRPVSVRAAAGDEAVQEGLTKEGGSYRYYEDGQLVTDSWITTDEGMFYFDEDGKPCILSCKIKGDYYIFDEEGRLILPSETKIVKLDTEDGQTLKYCVDEQGMAYSGWSKDKKYYFDETGAMVTGITVIKEKFYVFHASGKYNKTKTQKIRKAAKYEQPLSGLQKYIGKPKKAKYYASCYGKGKDGILKYETFTVYTFKPDQGVEIFMGAE</sequence>
<dbReference type="SUPFAM" id="SSF69360">
    <property type="entry name" value="Cell wall binding repeat"/>
    <property type="match status" value="1"/>
</dbReference>
<dbReference type="eggNOG" id="COG5263">
    <property type="taxonomic scope" value="Bacteria"/>
</dbReference>
<evidence type="ECO:0000313" key="2">
    <source>
        <dbReference type="Proteomes" id="UP000012589"/>
    </source>
</evidence>
<dbReference type="HOGENOM" id="CLU_1183599_0_0_9"/>
<evidence type="ECO:0000313" key="1">
    <source>
        <dbReference type="EMBL" id="EMZ23446.1"/>
    </source>
</evidence>
<accession>N2A5H3</accession>